<feature type="binding site" evidence="13">
    <location>
        <position position="109"/>
    </location>
    <ligand>
        <name>Mn(2+)</name>
        <dbReference type="ChEBI" id="CHEBI:29035"/>
    </ligand>
</feature>
<evidence type="ECO:0000313" key="17">
    <source>
        <dbReference type="EMBL" id="CAI9097747.1"/>
    </source>
</evidence>
<dbReference type="SUPFAM" id="SSF51182">
    <property type="entry name" value="RmlC-like cupins"/>
    <property type="match status" value="1"/>
</dbReference>
<evidence type="ECO:0000256" key="3">
    <source>
        <dbReference type="ARBA" id="ARBA00022523"/>
    </source>
</evidence>
<feature type="binding site" evidence="13">
    <location>
        <position position="111"/>
    </location>
    <ligand>
        <name>Mn(2+)</name>
        <dbReference type="ChEBI" id="CHEBI:29035"/>
    </ligand>
</feature>
<feature type="binding site" evidence="12">
    <location>
        <position position="111"/>
    </location>
    <ligand>
        <name>oxalate</name>
        <dbReference type="ChEBI" id="CHEBI:30623"/>
    </ligand>
</feature>
<dbReference type="InterPro" id="IPR011051">
    <property type="entry name" value="RmlC_Cupin_sf"/>
</dbReference>
<evidence type="ECO:0000256" key="7">
    <source>
        <dbReference type="ARBA" id="ARBA00023157"/>
    </source>
</evidence>
<dbReference type="InterPro" id="IPR006045">
    <property type="entry name" value="Cupin_1"/>
</dbReference>
<protein>
    <recommendedName>
        <fullName evidence="15">Germin-like protein</fullName>
    </recommendedName>
</protein>
<reference evidence="17" key="1">
    <citation type="submission" date="2023-03" db="EMBL/GenBank/DDBJ databases">
        <authorList>
            <person name="Julca I."/>
        </authorList>
    </citation>
    <scope>NUCLEOTIDE SEQUENCE</scope>
</reference>
<evidence type="ECO:0000256" key="15">
    <source>
        <dbReference type="RuleBase" id="RU366015"/>
    </source>
</evidence>
<dbReference type="EMBL" id="OX459120">
    <property type="protein sequence ID" value="CAI9097747.1"/>
    <property type="molecule type" value="Genomic_DNA"/>
</dbReference>
<evidence type="ECO:0000259" key="16">
    <source>
        <dbReference type="SMART" id="SM00835"/>
    </source>
</evidence>
<dbReference type="InterPro" id="IPR014710">
    <property type="entry name" value="RmlC-like_jellyroll"/>
</dbReference>
<proteinExistence type="inferred from homology"/>
<evidence type="ECO:0000313" key="18">
    <source>
        <dbReference type="Proteomes" id="UP001161247"/>
    </source>
</evidence>
<keyword evidence="8 12" id="KW-0464">Manganese</keyword>
<dbReference type="Gene3D" id="2.60.120.10">
    <property type="entry name" value="Jelly Rolls"/>
    <property type="match status" value="1"/>
</dbReference>
<dbReference type="FunFam" id="2.60.120.10:FF:000025">
    <property type="entry name" value="germin-like protein subfamily 2 member 1"/>
    <property type="match status" value="1"/>
</dbReference>
<dbReference type="Proteomes" id="UP001161247">
    <property type="component" value="Chromosome 3"/>
</dbReference>
<organism evidence="17 18">
    <name type="scientific">Oldenlandia corymbosa var. corymbosa</name>
    <dbReference type="NCBI Taxonomy" id="529605"/>
    <lineage>
        <taxon>Eukaryota</taxon>
        <taxon>Viridiplantae</taxon>
        <taxon>Streptophyta</taxon>
        <taxon>Embryophyta</taxon>
        <taxon>Tracheophyta</taxon>
        <taxon>Spermatophyta</taxon>
        <taxon>Magnoliopsida</taxon>
        <taxon>eudicotyledons</taxon>
        <taxon>Gunneridae</taxon>
        <taxon>Pentapetalae</taxon>
        <taxon>asterids</taxon>
        <taxon>lamiids</taxon>
        <taxon>Gentianales</taxon>
        <taxon>Rubiaceae</taxon>
        <taxon>Rubioideae</taxon>
        <taxon>Spermacoceae</taxon>
        <taxon>Hedyotis-Oldenlandia complex</taxon>
        <taxon>Oldenlandia</taxon>
    </lineage>
</organism>
<gene>
    <name evidence="17" type="ORF">OLC1_LOCUS8153</name>
</gene>
<dbReference type="PANTHER" id="PTHR31238">
    <property type="entry name" value="GERMIN-LIKE PROTEIN SUBFAMILY 3 MEMBER 3"/>
    <property type="match status" value="1"/>
</dbReference>
<accession>A0AAV1CQU5</accession>
<comment type="subcellular location">
    <subcellularLocation>
        <location evidence="1 15">Secreted</location>
        <location evidence="1 15">Extracellular space</location>
        <location evidence="1 15">Apoplast</location>
    </subcellularLocation>
</comment>
<keyword evidence="3 15" id="KW-0052">Apoplast</keyword>
<feature type="domain" description="Cupin type-1" evidence="16">
    <location>
        <begin position="62"/>
        <end position="207"/>
    </location>
</feature>
<evidence type="ECO:0000256" key="12">
    <source>
        <dbReference type="PIRSR" id="PIRSR601929-1"/>
    </source>
</evidence>
<dbReference type="GO" id="GO:0004784">
    <property type="term" value="F:superoxide dismutase activity"/>
    <property type="evidence" value="ECO:0007669"/>
    <property type="project" value="UniProtKB-EC"/>
</dbReference>
<keyword evidence="6 15" id="KW-0732">Signal</keyword>
<dbReference type="GO" id="GO:0048046">
    <property type="term" value="C:apoplast"/>
    <property type="evidence" value="ECO:0007669"/>
    <property type="project" value="UniProtKB-SubCell"/>
</dbReference>
<evidence type="ECO:0000256" key="10">
    <source>
        <dbReference type="ARBA" id="ARBA00058969"/>
    </source>
</evidence>
<evidence type="ECO:0000256" key="2">
    <source>
        <dbReference type="ARBA" id="ARBA00007456"/>
    </source>
</evidence>
<dbReference type="GO" id="GO:0009506">
    <property type="term" value="C:plasmodesma"/>
    <property type="evidence" value="ECO:0007669"/>
    <property type="project" value="UniProtKB-ARBA"/>
</dbReference>
<evidence type="ECO:0000256" key="9">
    <source>
        <dbReference type="ARBA" id="ARBA00049204"/>
    </source>
</evidence>
<feature type="signal peptide" evidence="15">
    <location>
        <begin position="1"/>
        <end position="22"/>
    </location>
</feature>
<evidence type="ECO:0000256" key="6">
    <source>
        <dbReference type="ARBA" id="ARBA00022729"/>
    </source>
</evidence>
<dbReference type="GO" id="GO:2000280">
    <property type="term" value="P:regulation of root development"/>
    <property type="evidence" value="ECO:0007669"/>
    <property type="project" value="UniProtKB-ARBA"/>
</dbReference>
<evidence type="ECO:0000256" key="8">
    <source>
        <dbReference type="ARBA" id="ARBA00023211"/>
    </source>
</evidence>
<name>A0AAV1CQU5_OLDCO</name>
<feature type="binding site" evidence="13">
    <location>
        <position position="116"/>
    </location>
    <ligand>
        <name>Mn(2+)</name>
        <dbReference type="ChEBI" id="CHEBI:29035"/>
    </ligand>
</feature>
<feature type="disulfide bond" evidence="14">
    <location>
        <begin position="32"/>
        <end position="48"/>
    </location>
</feature>
<evidence type="ECO:0000256" key="5">
    <source>
        <dbReference type="ARBA" id="ARBA00022723"/>
    </source>
</evidence>
<evidence type="ECO:0000256" key="14">
    <source>
        <dbReference type="PIRSR" id="PIRSR601929-3"/>
    </source>
</evidence>
<comment type="subunit">
    <text evidence="11">Monomer. In the absence of manganese, it forms tetrameric and pentameric forms which show superoxide dismutase activity.</text>
</comment>
<keyword evidence="5 12" id="KW-0479">Metal-binding</keyword>
<sequence>MFSKIEILLLIFCLHSYLGALASDPDAIQDFCILNAEVDSHSHTKEACKPSTQITPDDFVFSGVKAPGNFSDDGLSAILVTPNSFPGLNTLGMSFVRFDYQAGGINPPHYHSRATEIAFVVKGKVYAGLVDSNNRVYAKVIEEGEVMVFPKGLVHFQMNVGKSPATIYASFNSQNPGVQRIPSTIFGSGINDELLEKAFGISIKQIGKMRRKFFP</sequence>
<dbReference type="GO" id="GO:0030145">
    <property type="term" value="F:manganese ion binding"/>
    <property type="evidence" value="ECO:0007669"/>
    <property type="project" value="UniProtKB-UniRule"/>
</dbReference>
<evidence type="ECO:0000256" key="11">
    <source>
        <dbReference type="ARBA" id="ARBA00064720"/>
    </source>
</evidence>
<dbReference type="CDD" id="cd02241">
    <property type="entry name" value="cupin_OxOx"/>
    <property type="match status" value="1"/>
</dbReference>
<comment type="function">
    <text evidence="10">May interact with bacterial adhesins thereby protecting the reproductive tissues from microbial attack. Has no oxalate oxidase activity.</text>
</comment>
<evidence type="ECO:0000256" key="4">
    <source>
        <dbReference type="ARBA" id="ARBA00022525"/>
    </source>
</evidence>
<keyword evidence="4 15" id="KW-0964">Secreted</keyword>
<keyword evidence="7 14" id="KW-1015">Disulfide bond</keyword>
<dbReference type="InterPro" id="IPR001929">
    <property type="entry name" value="Germin"/>
</dbReference>
<dbReference type="AlphaFoldDB" id="A0AAV1CQU5"/>
<dbReference type="GO" id="GO:0010497">
    <property type="term" value="P:plasmodesmata-mediated intercellular transport"/>
    <property type="evidence" value="ECO:0007669"/>
    <property type="project" value="UniProtKB-ARBA"/>
</dbReference>
<dbReference type="PRINTS" id="PR00325">
    <property type="entry name" value="GERMIN"/>
</dbReference>
<feature type="chain" id="PRO_5043090756" description="Germin-like protein" evidence="15">
    <location>
        <begin position="23"/>
        <end position="215"/>
    </location>
</feature>
<comment type="similarity">
    <text evidence="2 15">Belongs to the germin family.</text>
</comment>
<evidence type="ECO:0000256" key="1">
    <source>
        <dbReference type="ARBA" id="ARBA00004271"/>
    </source>
</evidence>
<feature type="binding site" evidence="12">
    <location>
        <position position="106"/>
    </location>
    <ligand>
        <name>oxalate</name>
        <dbReference type="ChEBI" id="CHEBI:30623"/>
    </ligand>
</feature>
<feature type="binding site" evidence="12">
    <location>
        <position position="116"/>
    </location>
    <ligand>
        <name>oxalate</name>
        <dbReference type="ChEBI" id="CHEBI:30623"/>
    </ligand>
</feature>
<feature type="binding site" evidence="13">
    <location>
        <position position="155"/>
    </location>
    <ligand>
        <name>Mn(2+)</name>
        <dbReference type="ChEBI" id="CHEBI:29035"/>
    </ligand>
</feature>
<dbReference type="Pfam" id="PF00190">
    <property type="entry name" value="Cupin_1"/>
    <property type="match status" value="1"/>
</dbReference>
<evidence type="ECO:0000256" key="13">
    <source>
        <dbReference type="PIRSR" id="PIRSR601929-2"/>
    </source>
</evidence>
<dbReference type="SMART" id="SM00835">
    <property type="entry name" value="Cupin_1"/>
    <property type="match status" value="1"/>
</dbReference>
<comment type="catalytic activity">
    <reaction evidence="9">
        <text>2 superoxide + 2 H(+) = H2O2 + O2</text>
        <dbReference type="Rhea" id="RHEA:20696"/>
        <dbReference type="ChEBI" id="CHEBI:15378"/>
        <dbReference type="ChEBI" id="CHEBI:15379"/>
        <dbReference type="ChEBI" id="CHEBI:16240"/>
        <dbReference type="ChEBI" id="CHEBI:18421"/>
        <dbReference type="EC" id="1.15.1.1"/>
    </reaction>
</comment>
<keyword evidence="18" id="KW-1185">Reference proteome</keyword>